<evidence type="ECO:0000256" key="1">
    <source>
        <dbReference type="ARBA" id="ARBA00004141"/>
    </source>
</evidence>
<dbReference type="GO" id="GO:0005768">
    <property type="term" value="C:endosome"/>
    <property type="evidence" value="ECO:0007669"/>
    <property type="project" value="TreeGrafter"/>
</dbReference>
<feature type="transmembrane region" description="Helical" evidence="5">
    <location>
        <begin position="54"/>
        <end position="76"/>
    </location>
</feature>
<dbReference type="Proteomes" id="UP000274756">
    <property type="component" value="Unassembled WGS sequence"/>
</dbReference>
<dbReference type="WBParaSite" id="DME_0000517001-mRNA-1">
    <property type="protein sequence ID" value="DME_0000517001-mRNA-1"/>
    <property type="gene ID" value="DME_0000517001"/>
</dbReference>
<evidence type="ECO:0000256" key="5">
    <source>
        <dbReference type="SAM" id="Phobius"/>
    </source>
</evidence>
<dbReference type="Gene3D" id="1.20.1280.290">
    <property type="match status" value="1"/>
</dbReference>
<gene>
    <name evidence="6" type="ORF">DME_LOCUS8969</name>
</gene>
<dbReference type="FunFam" id="1.20.1280.290:FF:000005">
    <property type="entry name" value="PQ-loop repeat-containing protein 1"/>
    <property type="match status" value="1"/>
</dbReference>
<evidence type="ECO:0000313" key="7">
    <source>
        <dbReference type="Proteomes" id="UP000038040"/>
    </source>
</evidence>
<dbReference type="GO" id="GO:0045332">
    <property type="term" value="P:phospholipid translocation"/>
    <property type="evidence" value="ECO:0007669"/>
    <property type="project" value="TreeGrafter"/>
</dbReference>
<dbReference type="EMBL" id="UYYG01001174">
    <property type="protein sequence ID" value="VDN58996.1"/>
    <property type="molecule type" value="Genomic_DNA"/>
</dbReference>
<dbReference type="GO" id="GO:0005802">
    <property type="term" value="C:trans-Golgi network"/>
    <property type="evidence" value="ECO:0007669"/>
    <property type="project" value="TreeGrafter"/>
</dbReference>
<reference evidence="9" key="1">
    <citation type="submission" date="2017-02" db="UniProtKB">
        <authorList>
            <consortium name="WormBaseParasite"/>
        </authorList>
    </citation>
    <scope>IDENTIFICATION</scope>
</reference>
<dbReference type="Pfam" id="PF04193">
    <property type="entry name" value="PQ-loop"/>
    <property type="match status" value="1"/>
</dbReference>
<organism evidence="7 9">
    <name type="scientific">Dracunculus medinensis</name>
    <name type="common">Guinea worm</name>
    <dbReference type="NCBI Taxonomy" id="318479"/>
    <lineage>
        <taxon>Eukaryota</taxon>
        <taxon>Metazoa</taxon>
        <taxon>Ecdysozoa</taxon>
        <taxon>Nematoda</taxon>
        <taxon>Chromadorea</taxon>
        <taxon>Rhabditida</taxon>
        <taxon>Spirurina</taxon>
        <taxon>Dracunculoidea</taxon>
        <taxon>Dracunculidae</taxon>
        <taxon>Dracunculus</taxon>
    </lineage>
</organism>
<proteinExistence type="predicted"/>
<reference evidence="6 8" key="2">
    <citation type="submission" date="2018-11" db="EMBL/GenBank/DDBJ databases">
        <authorList>
            <consortium name="Pathogen Informatics"/>
        </authorList>
    </citation>
    <scope>NUCLEOTIDE SEQUENCE [LARGE SCALE GENOMIC DNA]</scope>
</reference>
<evidence type="ECO:0000313" key="8">
    <source>
        <dbReference type="Proteomes" id="UP000274756"/>
    </source>
</evidence>
<dbReference type="STRING" id="318479.A0A0N4UCZ9"/>
<dbReference type="PANTHER" id="PTHR14856">
    <property type="entry name" value="PQ-LOOP REPEAT-CONTAINING PROTEIN 1-LIKE PROTEIN"/>
    <property type="match status" value="1"/>
</dbReference>
<evidence type="ECO:0000256" key="3">
    <source>
        <dbReference type="ARBA" id="ARBA00022989"/>
    </source>
</evidence>
<sequence length="92" mass="10244">MVSLLVEACLGIPQLLRNYQRHATTGMSVRMVLMWLIGDCAKTVYFIVRSSPVQFWVCAILQITIDILILAQVHFYGKGAASLPYASAQSVR</sequence>
<dbReference type="Proteomes" id="UP000038040">
    <property type="component" value="Unplaced"/>
</dbReference>
<dbReference type="GO" id="GO:0042147">
    <property type="term" value="P:retrograde transport, endosome to Golgi"/>
    <property type="evidence" value="ECO:0007669"/>
    <property type="project" value="TreeGrafter"/>
</dbReference>
<dbReference type="InterPro" id="IPR052241">
    <property type="entry name" value="SLC66/Scramblase_ANY1"/>
</dbReference>
<comment type="subcellular location">
    <subcellularLocation>
        <location evidence="1">Membrane</location>
        <topology evidence="1">Multi-pass membrane protein</topology>
    </subcellularLocation>
</comment>
<name>A0A0N4UCZ9_DRAME</name>
<dbReference type="AlphaFoldDB" id="A0A0N4UCZ9"/>
<evidence type="ECO:0000256" key="4">
    <source>
        <dbReference type="ARBA" id="ARBA00023136"/>
    </source>
</evidence>
<evidence type="ECO:0000313" key="9">
    <source>
        <dbReference type="WBParaSite" id="DME_0000517001-mRNA-1"/>
    </source>
</evidence>
<dbReference type="GO" id="GO:0005829">
    <property type="term" value="C:cytosol"/>
    <property type="evidence" value="ECO:0007669"/>
    <property type="project" value="GOC"/>
</dbReference>
<dbReference type="PANTHER" id="PTHR14856:SF9">
    <property type="entry name" value="PQ-LOOP REPEAT-CONTAINING PROTEIN 1"/>
    <property type="match status" value="1"/>
</dbReference>
<keyword evidence="2 5" id="KW-0812">Transmembrane</keyword>
<keyword evidence="4 5" id="KW-0472">Membrane</keyword>
<evidence type="ECO:0000256" key="2">
    <source>
        <dbReference type="ARBA" id="ARBA00022692"/>
    </source>
</evidence>
<keyword evidence="3 5" id="KW-1133">Transmembrane helix</keyword>
<feature type="transmembrane region" description="Helical" evidence="5">
    <location>
        <begin position="27"/>
        <end position="48"/>
    </location>
</feature>
<protein>
    <submittedName>
        <fullName evidence="9">PQ-loop repeat-containing protein 1</fullName>
    </submittedName>
</protein>
<keyword evidence="8" id="KW-1185">Reference proteome</keyword>
<evidence type="ECO:0000313" key="6">
    <source>
        <dbReference type="EMBL" id="VDN58996.1"/>
    </source>
</evidence>
<dbReference type="InterPro" id="IPR006603">
    <property type="entry name" value="PQ-loop_rpt"/>
</dbReference>
<accession>A0A0N4UCZ9</accession>
<dbReference type="OrthoDB" id="292213at2759"/>
<dbReference type="GO" id="GO:0016020">
    <property type="term" value="C:membrane"/>
    <property type="evidence" value="ECO:0007669"/>
    <property type="project" value="UniProtKB-SubCell"/>
</dbReference>
<dbReference type="SMART" id="SM00679">
    <property type="entry name" value="CTNS"/>
    <property type="match status" value="1"/>
</dbReference>